<dbReference type="RefSeq" id="XP_056475275.1">
    <property type="nucleotide sequence ID" value="XM_056619116.1"/>
</dbReference>
<evidence type="ECO:0000256" key="1">
    <source>
        <dbReference type="ARBA" id="ARBA00004418"/>
    </source>
</evidence>
<dbReference type="OrthoDB" id="1363at2759"/>
<dbReference type="PANTHER" id="PTHR30024">
    <property type="entry name" value="ALIPHATIC SULFONATES-BINDING PROTEIN-RELATED"/>
    <property type="match status" value="1"/>
</dbReference>
<evidence type="ECO:0000313" key="5">
    <source>
        <dbReference type="EMBL" id="KAJ5099621.1"/>
    </source>
</evidence>
<sequence length="341" mass="37233">MAALPTIRIGYVPEHYLTPLHLALRSPAVASLPFKIALTPFPAGTGHMITSLRGNEIDIGIGLTEGWVAGLTGKTQPQNPEEGGYKIVGHWVDNPLRWAIVTGRNRDNINGVADLQDKRVGVSRLGRGTAPNAKDETLTDISSGSHIMSFVLAQQQKWKADSLTTVPLGPFGPLRNGVTGLDEANPSQEPNPSAEFFMWEHFTTKPYFHPTAETPNPPLKKIGEIFTPWPSWMIVASTAVFPNPEQDDRLKALFQALDQGVKDFEADTAHVVRLLGTGELGCNYIEEDATEWLKDVKFTNATRGVDRKVIEGVVDILKVAGVIDTAMGNDEAMQRVIGIPR</sequence>
<comment type="similarity">
    <text evidence="2">Belongs to the bacterial solute-binding protein SsuA/TauA family.</text>
</comment>
<evidence type="ECO:0000313" key="6">
    <source>
        <dbReference type="Proteomes" id="UP001149074"/>
    </source>
</evidence>
<name>A0A9W9FGA7_9EURO</name>
<keyword evidence="6" id="KW-1185">Reference proteome</keyword>
<dbReference type="InterPro" id="IPR054364">
    <property type="entry name" value="Ca3427-like_PBP2"/>
</dbReference>
<protein>
    <recommendedName>
        <fullName evidence="4">Ca3427-like PBP 2 domain-containing protein</fullName>
    </recommendedName>
</protein>
<accession>A0A9W9FGA7</accession>
<dbReference type="AlphaFoldDB" id="A0A9W9FGA7"/>
<comment type="caution">
    <text evidence="5">The sequence shown here is derived from an EMBL/GenBank/DDBJ whole genome shotgun (WGS) entry which is preliminary data.</text>
</comment>
<dbReference type="Gene3D" id="3.40.190.10">
    <property type="entry name" value="Periplasmic binding protein-like II"/>
    <property type="match status" value="2"/>
</dbReference>
<dbReference type="Proteomes" id="UP001149074">
    <property type="component" value="Unassembled WGS sequence"/>
</dbReference>
<dbReference type="EMBL" id="JAPQKI010000005">
    <property type="protein sequence ID" value="KAJ5099621.1"/>
    <property type="molecule type" value="Genomic_DNA"/>
</dbReference>
<reference evidence="5" key="1">
    <citation type="submission" date="2022-11" db="EMBL/GenBank/DDBJ databases">
        <authorList>
            <person name="Petersen C."/>
        </authorList>
    </citation>
    <scope>NUCLEOTIDE SEQUENCE</scope>
    <source>
        <strain evidence="5">IBT 30761</strain>
    </source>
</reference>
<dbReference type="PANTHER" id="PTHR30024:SF47">
    <property type="entry name" value="TAURINE-BINDING PERIPLASMIC PROTEIN"/>
    <property type="match status" value="1"/>
</dbReference>
<proteinExistence type="inferred from homology"/>
<keyword evidence="3" id="KW-0732">Signal</keyword>
<dbReference type="GO" id="GO:0042597">
    <property type="term" value="C:periplasmic space"/>
    <property type="evidence" value="ECO:0007669"/>
    <property type="project" value="UniProtKB-SubCell"/>
</dbReference>
<evidence type="ECO:0000256" key="2">
    <source>
        <dbReference type="ARBA" id="ARBA00010742"/>
    </source>
</evidence>
<evidence type="ECO:0000259" key="4">
    <source>
        <dbReference type="Pfam" id="PF22384"/>
    </source>
</evidence>
<organism evidence="5 6">
    <name type="scientific">Penicillium argentinense</name>
    <dbReference type="NCBI Taxonomy" id="1131581"/>
    <lineage>
        <taxon>Eukaryota</taxon>
        <taxon>Fungi</taxon>
        <taxon>Dikarya</taxon>
        <taxon>Ascomycota</taxon>
        <taxon>Pezizomycotina</taxon>
        <taxon>Eurotiomycetes</taxon>
        <taxon>Eurotiomycetidae</taxon>
        <taxon>Eurotiales</taxon>
        <taxon>Aspergillaceae</taxon>
        <taxon>Penicillium</taxon>
    </lineage>
</organism>
<reference evidence="5" key="2">
    <citation type="journal article" date="2023" name="IMA Fungus">
        <title>Comparative genomic study of the Penicillium genus elucidates a diverse pangenome and 15 lateral gene transfer events.</title>
        <authorList>
            <person name="Petersen C."/>
            <person name="Sorensen T."/>
            <person name="Nielsen M.R."/>
            <person name="Sondergaard T.E."/>
            <person name="Sorensen J.L."/>
            <person name="Fitzpatrick D.A."/>
            <person name="Frisvad J.C."/>
            <person name="Nielsen K.L."/>
        </authorList>
    </citation>
    <scope>NUCLEOTIDE SEQUENCE</scope>
    <source>
        <strain evidence="5">IBT 30761</strain>
    </source>
</reference>
<feature type="domain" description="Ca3427-like PBP 2" evidence="4">
    <location>
        <begin position="137"/>
        <end position="225"/>
    </location>
</feature>
<dbReference type="GeneID" id="81358095"/>
<dbReference type="Pfam" id="PF22384">
    <property type="entry name" value="PBP2_Ca3427_like"/>
    <property type="match status" value="1"/>
</dbReference>
<gene>
    <name evidence="5" type="ORF">N7532_006622</name>
</gene>
<dbReference type="SUPFAM" id="SSF53850">
    <property type="entry name" value="Periplasmic binding protein-like II"/>
    <property type="match status" value="1"/>
</dbReference>
<evidence type="ECO:0000256" key="3">
    <source>
        <dbReference type="ARBA" id="ARBA00022729"/>
    </source>
</evidence>
<comment type="subcellular location">
    <subcellularLocation>
        <location evidence="1">Periplasm</location>
    </subcellularLocation>
</comment>